<gene>
    <name evidence="3" type="ORF">CAOG_009513</name>
</gene>
<dbReference type="Proteomes" id="UP000008743">
    <property type="component" value="Unassembled WGS sequence"/>
</dbReference>
<organism evidence="3 4">
    <name type="scientific">Capsaspora owczarzaki (strain ATCC 30864)</name>
    <dbReference type="NCBI Taxonomy" id="595528"/>
    <lineage>
        <taxon>Eukaryota</taxon>
        <taxon>Filasterea</taxon>
        <taxon>Capsaspora</taxon>
    </lineage>
</organism>
<sequence length="127" mass="13922">MLTNLLSLSVFSRLALRQSWLQSKKVSSLGSPIVLFVSFSFAFVHCVQFDLVLPDLSRLSPCSLPATPFFSFLLFFALVRIALPSTATQDPPTRQVSRSQGDKHPASPISGLFGSIQEGENTTTHTH</sequence>
<feature type="compositionally biased region" description="Polar residues" evidence="1">
    <location>
        <begin position="87"/>
        <end position="99"/>
    </location>
</feature>
<dbReference type="AlphaFoldDB" id="A0A0D2X1L7"/>
<evidence type="ECO:0008006" key="5">
    <source>
        <dbReference type="Google" id="ProtNLM"/>
    </source>
</evidence>
<reference evidence="4" key="1">
    <citation type="submission" date="2011-02" db="EMBL/GenBank/DDBJ databases">
        <title>The Genome Sequence of Capsaspora owczarzaki ATCC 30864.</title>
        <authorList>
            <person name="Russ C."/>
            <person name="Cuomo C."/>
            <person name="Burger G."/>
            <person name="Gray M.W."/>
            <person name="Holland P.W.H."/>
            <person name="King N."/>
            <person name="Lang F.B.F."/>
            <person name="Roger A.J."/>
            <person name="Ruiz-Trillo I."/>
            <person name="Young S.K."/>
            <person name="Zeng Q."/>
            <person name="Gargeya S."/>
            <person name="Alvarado L."/>
            <person name="Berlin A."/>
            <person name="Chapman S.B."/>
            <person name="Chen Z."/>
            <person name="Freedman E."/>
            <person name="Gellesch M."/>
            <person name="Goldberg J."/>
            <person name="Griggs A."/>
            <person name="Gujja S."/>
            <person name="Heilman E."/>
            <person name="Heiman D."/>
            <person name="Howarth C."/>
            <person name="Mehta T."/>
            <person name="Neiman D."/>
            <person name="Pearson M."/>
            <person name="Roberts A."/>
            <person name="Saif S."/>
            <person name="Shea T."/>
            <person name="Shenoy N."/>
            <person name="Sisk P."/>
            <person name="Stolte C."/>
            <person name="Sykes S."/>
            <person name="White J."/>
            <person name="Yandava C."/>
            <person name="Haas B."/>
            <person name="Nusbaum C."/>
            <person name="Birren B."/>
        </authorList>
    </citation>
    <scope>NUCLEOTIDE SEQUENCE</scope>
    <source>
        <strain evidence="4">ATCC 30864</strain>
    </source>
</reference>
<name>A0A0D2X1L7_CAPO3</name>
<keyword evidence="4" id="KW-1185">Reference proteome</keyword>
<feature type="region of interest" description="Disordered" evidence="1">
    <location>
        <begin position="87"/>
        <end position="127"/>
    </location>
</feature>
<feature type="transmembrane region" description="Helical" evidence="2">
    <location>
        <begin position="65"/>
        <end position="83"/>
    </location>
</feature>
<keyword evidence="2" id="KW-1133">Transmembrane helix</keyword>
<keyword evidence="2" id="KW-0472">Membrane</keyword>
<evidence type="ECO:0000256" key="1">
    <source>
        <dbReference type="SAM" id="MobiDB-lite"/>
    </source>
</evidence>
<dbReference type="EMBL" id="KE346362">
    <property type="protein sequence ID" value="KJE91029.1"/>
    <property type="molecule type" value="Genomic_DNA"/>
</dbReference>
<accession>A0A0D2X1L7</accession>
<protein>
    <recommendedName>
        <fullName evidence="5">Transmembrane protein</fullName>
    </recommendedName>
</protein>
<evidence type="ECO:0000313" key="3">
    <source>
        <dbReference type="EMBL" id="KJE91029.1"/>
    </source>
</evidence>
<keyword evidence="2" id="KW-0812">Transmembrane</keyword>
<feature type="compositionally biased region" description="Polar residues" evidence="1">
    <location>
        <begin position="118"/>
        <end position="127"/>
    </location>
</feature>
<dbReference type="InParanoid" id="A0A0D2X1L7"/>
<proteinExistence type="predicted"/>
<evidence type="ECO:0000313" key="4">
    <source>
        <dbReference type="Proteomes" id="UP000008743"/>
    </source>
</evidence>
<feature type="transmembrane region" description="Helical" evidence="2">
    <location>
        <begin position="33"/>
        <end position="53"/>
    </location>
</feature>
<evidence type="ECO:0000256" key="2">
    <source>
        <dbReference type="SAM" id="Phobius"/>
    </source>
</evidence>